<name>A0A8T2MYK7_9TELE</name>
<feature type="compositionally biased region" description="Basic and acidic residues" evidence="2">
    <location>
        <begin position="1"/>
        <end position="20"/>
    </location>
</feature>
<dbReference type="AlphaFoldDB" id="A0A8T2MYK7"/>
<protein>
    <recommendedName>
        <fullName evidence="3">FAM124 domain-containing protein</fullName>
    </recommendedName>
</protein>
<feature type="compositionally biased region" description="Polar residues" evidence="2">
    <location>
        <begin position="376"/>
        <end position="388"/>
    </location>
</feature>
<dbReference type="OrthoDB" id="10023686at2759"/>
<feature type="compositionally biased region" description="Low complexity" evidence="2">
    <location>
        <begin position="427"/>
        <end position="445"/>
    </location>
</feature>
<reference evidence="4" key="1">
    <citation type="thesis" date="2021" institute="BYU ScholarsArchive" country="Provo, UT, USA">
        <title>Applications of and Algorithms for Genome Assembly and Genomic Analyses with an Emphasis on Marine Teleosts.</title>
        <authorList>
            <person name="Pickett B.D."/>
        </authorList>
    </citation>
    <scope>NUCLEOTIDE SEQUENCE</scope>
    <source>
        <strain evidence="4">HI-2016</strain>
    </source>
</reference>
<dbReference type="InterPro" id="IPR046365">
    <property type="entry name" value="FAM124_dom"/>
</dbReference>
<evidence type="ECO:0000256" key="1">
    <source>
        <dbReference type="ARBA" id="ARBA00006440"/>
    </source>
</evidence>
<dbReference type="Pfam" id="PF15067">
    <property type="entry name" value="FAM124"/>
    <property type="match status" value="1"/>
</dbReference>
<proteinExistence type="inferred from homology"/>
<feature type="region of interest" description="Disordered" evidence="2">
    <location>
        <begin position="338"/>
        <end position="400"/>
    </location>
</feature>
<organism evidence="4 5">
    <name type="scientific">Albula glossodonta</name>
    <name type="common">roundjaw bonefish</name>
    <dbReference type="NCBI Taxonomy" id="121402"/>
    <lineage>
        <taxon>Eukaryota</taxon>
        <taxon>Metazoa</taxon>
        <taxon>Chordata</taxon>
        <taxon>Craniata</taxon>
        <taxon>Vertebrata</taxon>
        <taxon>Euteleostomi</taxon>
        <taxon>Actinopterygii</taxon>
        <taxon>Neopterygii</taxon>
        <taxon>Teleostei</taxon>
        <taxon>Albuliformes</taxon>
        <taxon>Albulidae</taxon>
        <taxon>Albula</taxon>
    </lineage>
</organism>
<dbReference type="PANTHER" id="PTHR14715:SF4">
    <property type="entry name" value="PROTEIN FAM124A"/>
    <property type="match status" value="1"/>
</dbReference>
<gene>
    <name evidence="4" type="ORF">JZ751_012711</name>
</gene>
<feature type="compositionally biased region" description="Pro residues" evidence="2">
    <location>
        <begin position="343"/>
        <end position="354"/>
    </location>
</feature>
<feature type="region of interest" description="Disordered" evidence="2">
    <location>
        <begin position="424"/>
        <end position="445"/>
    </location>
</feature>
<feature type="compositionally biased region" description="Acidic residues" evidence="2">
    <location>
        <begin position="548"/>
        <end position="557"/>
    </location>
</feature>
<sequence>MENLRREGRTGAGERGEGGERLMGGSQDPFLVSVHIITDPGQAKLLQRAADALLSCIHPELQLFRVSERAAWQPRPKPPPPSACASTSDLQRAPPPQPALAVILFLQEEYGGEEQLLRLHRALQRPPWRYHHTERVNGRLLPLAPCSQDFFTLAPGTPLWAVRQVHYGKEMVRFTVYCRHQSFSDMVRLYGLLLRRPLAQRKDDFCFYVVYSNPDTEIQLSFKRLPRGQNPAPTSSAVVEFRVRDVDAFSSCHWLIKYQGWERVTALGYPLCASTNPLGCTPLAQVELFSCGGGGSAQATPTLHLSTDRPECVRGSAHCRRRHTIGQLNDLLANNHSLVQSPAPAPNPVPPYGRGPPSYRNRRFHRNSSRARHQSRTQPPSRGTSQPDLPQACEAEAGQRRDSDAAQFWWAGPRTRSLFTLSSVGGARSAPCSPSPSLSSAHSRRSSLAPPFRLNVDALVGAVETDVDTGRKMDSGAVDFSVVSAYSRPLPPPPRPLSATLRNGHTFSAMTTPAGSRKPRPHSDCLPVTVWDGGRSPGTLDHAPQDTPAEEEQEFYI</sequence>
<feature type="region of interest" description="Disordered" evidence="2">
    <location>
        <begin position="1"/>
        <end position="25"/>
    </location>
</feature>
<comment type="similarity">
    <text evidence="1">Belongs to the FAM124 family.</text>
</comment>
<comment type="caution">
    <text evidence="4">The sequence shown here is derived from an EMBL/GenBank/DDBJ whole genome shotgun (WGS) entry which is preliminary data.</text>
</comment>
<dbReference type="PANTHER" id="PTHR14715">
    <property type="entry name" value="FAM124 DOMAIN-CONTAINING PROTEIN-RELATED"/>
    <property type="match status" value="1"/>
</dbReference>
<evidence type="ECO:0000313" key="4">
    <source>
        <dbReference type="EMBL" id="KAG9333399.1"/>
    </source>
</evidence>
<accession>A0A8T2MYK7</accession>
<feature type="compositionally biased region" description="Basic residues" evidence="2">
    <location>
        <begin position="360"/>
        <end position="375"/>
    </location>
</feature>
<feature type="region of interest" description="Disordered" evidence="2">
    <location>
        <begin position="72"/>
        <end position="95"/>
    </location>
</feature>
<dbReference type="InterPro" id="IPR029380">
    <property type="entry name" value="FAM124"/>
</dbReference>
<evidence type="ECO:0000256" key="2">
    <source>
        <dbReference type="SAM" id="MobiDB-lite"/>
    </source>
</evidence>
<keyword evidence="5" id="KW-1185">Reference proteome</keyword>
<evidence type="ECO:0000259" key="3">
    <source>
        <dbReference type="Pfam" id="PF15067"/>
    </source>
</evidence>
<dbReference type="Proteomes" id="UP000824540">
    <property type="component" value="Unassembled WGS sequence"/>
</dbReference>
<feature type="region of interest" description="Disordered" evidence="2">
    <location>
        <begin position="511"/>
        <end position="557"/>
    </location>
</feature>
<evidence type="ECO:0000313" key="5">
    <source>
        <dbReference type="Proteomes" id="UP000824540"/>
    </source>
</evidence>
<feature type="domain" description="FAM124" evidence="3">
    <location>
        <begin position="32"/>
        <end position="248"/>
    </location>
</feature>
<dbReference type="EMBL" id="JAFBMS010000202">
    <property type="protein sequence ID" value="KAG9333399.1"/>
    <property type="molecule type" value="Genomic_DNA"/>
</dbReference>